<keyword evidence="6" id="KW-0333">Golgi apparatus</keyword>
<evidence type="ECO:0000259" key="9">
    <source>
        <dbReference type="PROSITE" id="PS50156"/>
    </source>
</evidence>
<evidence type="ECO:0000256" key="5">
    <source>
        <dbReference type="ARBA" id="ARBA00022824"/>
    </source>
</evidence>
<dbReference type="InterPro" id="IPR000731">
    <property type="entry name" value="SSD"/>
</dbReference>
<keyword evidence="4" id="KW-0677">Repeat</keyword>
<evidence type="ECO:0000256" key="7">
    <source>
        <dbReference type="ARBA" id="ARBA00023136"/>
    </source>
</evidence>
<evidence type="ECO:0000256" key="3">
    <source>
        <dbReference type="ARBA" id="ARBA00022574"/>
    </source>
</evidence>
<keyword evidence="7 8" id="KW-0472">Membrane</keyword>
<keyword evidence="8" id="KW-1133">Transmembrane helix</keyword>
<feature type="domain" description="SSD" evidence="9">
    <location>
        <begin position="193"/>
        <end position="255"/>
    </location>
</feature>
<name>A0ABV0N041_9TELE</name>
<evidence type="ECO:0000256" key="1">
    <source>
        <dbReference type="ARBA" id="ARBA00004240"/>
    </source>
</evidence>
<evidence type="ECO:0000256" key="4">
    <source>
        <dbReference type="ARBA" id="ARBA00022737"/>
    </source>
</evidence>
<keyword evidence="11" id="KW-1185">Reference proteome</keyword>
<feature type="transmembrane region" description="Helical" evidence="8">
    <location>
        <begin position="76"/>
        <end position="96"/>
    </location>
</feature>
<dbReference type="PANTHER" id="PTHR46378:SF1">
    <property type="entry name" value="STEROL REGULATORY ELEMENT-BINDING PROTEIN CLEAVAGE-ACTIVATING PROTEIN"/>
    <property type="match status" value="1"/>
</dbReference>
<comment type="caution">
    <text evidence="10">The sequence shown here is derived from an EMBL/GenBank/DDBJ whole genome shotgun (WGS) entry which is preliminary data.</text>
</comment>
<evidence type="ECO:0000256" key="8">
    <source>
        <dbReference type="SAM" id="Phobius"/>
    </source>
</evidence>
<feature type="transmembrane region" description="Helical" evidence="8">
    <location>
        <begin position="189"/>
        <end position="210"/>
    </location>
</feature>
<evidence type="ECO:0000313" key="10">
    <source>
        <dbReference type="EMBL" id="MEQ2164750.1"/>
    </source>
</evidence>
<dbReference type="Pfam" id="PF12349">
    <property type="entry name" value="Sterol-sensing"/>
    <property type="match status" value="1"/>
</dbReference>
<dbReference type="InterPro" id="IPR057041">
    <property type="entry name" value="SCAP_N"/>
</dbReference>
<evidence type="ECO:0000313" key="11">
    <source>
        <dbReference type="Proteomes" id="UP001476798"/>
    </source>
</evidence>
<reference evidence="10 11" key="1">
    <citation type="submission" date="2021-06" db="EMBL/GenBank/DDBJ databases">
        <authorList>
            <person name="Palmer J.M."/>
        </authorList>
    </citation>
    <scope>NUCLEOTIDE SEQUENCE [LARGE SCALE GENOMIC DNA]</scope>
    <source>
        <strain evidence="10 11">GA_2019</strain>
        <tissue evidence="10">Muscle</tissue>
    </source>
</reference>
<dbReference type="InterPro" id="IPR053958">
    <property type="entry name" value="HMGCR/SNAP/NPC1-like_SSD"/>
</dbReference>
<dbReference type="InterPro" id="IPR030225">
    <property type="entry name" value="SCAP"/>
</dbReference>
<keyword evidence="3" id="KW-0853">WD repeat</keyword>
<evidence type="ECO:0000256" key="6">
    <source>
        <dbReference type="ARBA" id="ARBA00023034"/>
    </source>
</evidence>
<comment type="subcellular location">
    <subcellularLocation>
        <location evidence="1">Endoplasmic reticulum</location>
    </subcellularLocation>
    <subcellularLocation>
        <location evidence="2">Golgi apparatus membrane</location>
    </subcellularLocation>
</comment>
<gene>
    <name evidence="10" type="ORF">GOODEAATRI_010005</name>
</gene>
<dbReference type="PANTHER" id="PTHR46378">
    <property type="entry name" value="STEROL REGULATORY ELEMENT-BINDING PROTEIN CLEAVAGE-ACTIVATING PROTEIN"/>
    <property type="match status" value="1"/>
</dbReference>
<dbReference type="Proteomes" id="UP001476798">
    <property type="component" value="Unassembled WGS sequence"/>
</dbReference>
<feature type="transmembrane region" description="Helical" evidence="8">
    <location>
        <begin position="222"/>
        <end position="248"/>
    </location>
</feature>
<dbReference type="Pfam" id="PF24006">
    <property type="entry name" value="SCAP_N"/>
    <property type="match status" value="1"/>
</dbReference>
<organism evidence="10 11">
    <name type="scientific">Goodea atripinnis</name>
    <dbReference type="NCBI Taxonomy" id="208336"/>
    <lineage>
        <taxon>Eukaryota</taxon>
        <taxon>Metazoa</taxon>
        <taxon>Chordata</taxon>
        <taxon>Craniata</taxon>
        <taxon>Vertebrata</taxon>
        <taxon>Euteleostomi</taxon>
        <taxon>Actinopterygii</taxon>
        <taxon>Neopterygii</taxon>
        <taxon>Teleostei</taxon>
        <taxon>Neoteleostei</taxon>
        <taxon>Acanthomorphata</taxon>
        <taxon>Ovalentaria</taxon>
        <taxon>Atherinomorphae</taxon>
        <taxon>Cyprinodontiformes</taxon>
        <taxon>Goodeidae</taxon>
        <taxon>Goodea</taxon>
    </lineage>
</organism>
<proteinExistence type="predicted"/>
<keyword evidence="5" id="KW-0256">Endoplasmic reticulum</keyword>
<accession>A0ABV0N041</accession>
<keyword evidence="8" id="KW-0812">Transmembrane</keyword>
<evidence type="ECO:0000256" key="2">
    <source>
        <dbReference type="ARBA" id="ARBA00004394"/>
    </source>
</evidence>
<dbReference type="PROSITE" id="PS50156">
    <property type="entry name" value="SSD"/>
    <property type="match status" value="1"/>
</dbReference>
<protein>
    <recommendedName>
        <fullName evidence="9">SSD domain-containing protein</fullName>
    </recommendedName>
</protein>
<sequence length="255" mass="28451">MFKDSQQNNYQNNHIKLGQSNLNVKCLDAPWRTVLGRPVLPNGRELTTSTRMTLREQLRETISAAFYRHGLLCASYPVAIILFTSASILTCCYPLLRLPLPGTGPVEFTTGLRDYSIPSHEPQGDLERPDWQVLVKAAVSPWDSSLVPVDVFRSPLGKVFSLLEDIRNHVHSDGLRDDHMVHIHFKEEIGIAELIPLVTTYIILFAYIYFSTRKIDMVKSKWGLALAAVVTVLSSLLMSVGLCTLFGLTPTLNGG</sequence>
<dbReference type="EMBL" id="JAHRIO010020568">
    <property type="protein sequence ID" value="MEQ2164750.1"/>
    <property type="molecule type" value="Genomic_DNA"/>
</dbReference>